<organism evidence="2 3">
    <name type="scientific">Agrilus planipennis</name>
    <name type="common">Emerald ash borer</name>
    <name type="synonym">Agrilus marcopoli</name>
    <dbReference type="NCBI Taxonomy" id="224129"/>
    <lineage>
        <taxon>Eukaryota</taxon>
        <taxon>Metazoa</taxon>
        <taxon>Ecdysozoa</taxon>
        <taxon>Arthropoda</taxon>
        <taxon>Hexapoda</taxon>
        <taxon>Insecta</taxon>
        <taxon>Pterygota</taxon>
        <taxon>Neoptera</taxon>
        <taxon>Endopterygota</taxon>
        <taxon>Coleoptera</taxon>
        <taxon>Polyphaga</taxon>
        <taxon>Elateriformia</taxon>
        <taxon>Buprestoidea</taxon>
        <taxon>Buprestidae</taxon>
        <taxon>Agrilinae</taxon>
        <taxon>Agrilus</taxon>
    </lineage>
</organism>
<keyword evidence="2" id="KW-1185">Reference proteome</keyword>
<keyword evidence="1" id="KW-0812">Transmembrane</keyword>
<dbReference type="AlphaFoldDB" id="A0A1W4XTU1"/>
<protein>
    <submittedName>
        <fullName evidence="3">Uncharacterized protein LOC108744784</fullName>
    </submittedName>
</protein>
<evidence type="ECO:0000313" key="2">
    <source>
        <dbReference type="Proteomes" id="UP000192223"/>
    </source>
</evidence>
<evidence type="ECO:0000256" key="1">
    <source>
        <dbReference type="SAM" id="Phobius"/>
    </source>
</evidence>
<dbReference type="InParanoid" id="A0A1W4XTU1"/>
<dbReference type="KEGG" id="apln:108744784"/>
<keyword evidence="1" id="KW-1133">Transmembrane helix</keyword>
<proteinExistence type="predicted"/>
<accession>A0A1W4XTU1</accession>
<sequence>MALIRLGLRLFYSNQEKEAAINMFYKRFAPRKHLTRMLHSKQVVLTQNIFDCPLDIHMYKKRSRYFEHFANRVFSYVRCFGLQPMEVDTTTLLQNCPFQLIDTTLGNLHSDNDVFPRKNEDISFFFAFYCIFFEISCVLFFTA</sequence>
<dbReference type="Proteomes" id="UP000192223">
    <property type="component" value="Unplaced"/>
</dbReference>
<evidence type="ECO:0000313" key="3">
    <source>
        <dbReference type="RefSeq" id="XP_018336212.1"/>
    </source>
</evidence>
<reference evidence="3" key="1">
    <citation type="submission" date="2025-08" db="UniProtKB">
        <authorList>
            <consortium name="RefSeq"/>
        </authorList>
    </citation>
    <scope>IDENTIFICATION</scope>
    <source>
        <tissue evidence="3">Entire body</tissue>
    </source>
</reference>
<dbReference type="GeneID" id="108744784"/>
<dbReference type="RefSeq" id="XP_018336212.1">
    <property type="nucleotide sequence ID" value="XM_018480710.2"/>
</dbReference>
<gene>
    <name evidence="3" type="primary">LOC108744784</name>
</gene>
<keyword evidence="1" id="KW-0472">Membrane</keyword>
<name>A0A1W4XTU1_AGRPL</name>
<feature type="transmembrane region" description="Helical" evidence="1">
    <location>
        <begin position="122"/>
        <end position="141"/>
    </location>
</feature>